<dbReference type="Pfam" id="PF00232">
    <property type="entry name" value="Glyco_hydro_1"/>
    <property type="match status" value="1"/>
</dbReference>
<evidence type="ECO:0008006" key="10">
    <source>
        <dbReference type="Google" id="ProtNLM"/>
    </source>
</evidence>
<dbReference type="Proteomes" id="UP001353858">
    <property type="component" value="Unassembled WGS sequence"/>
</dbReference>
<feature type="chain" id="PRO_5042976913" description="Beta-glucosidase" evidence="7">
    <location>
        <begin position="17"/>
        <end position="494"/>
    </location>
</feature>
<reference evidence="9" key="1">
    <citation type="submission" date="2023-01" db="EMBL/GenBank/DDBJ databases">
        <title>Key to firefly adult light organ development and bioluminescence: homeobox transcription factors regulate luciferase expression and transportation to peroxisome.</title>
        <authorList>
            <person name="Fu X."/>
        </authorList>
    </citation>
    <scope>NUCLEOTIDE SEQUENCE [LARGE SCALE GENOMIC DNA]</scope>
</reference>
<dbReference type="InterPro" id="IPR017853">
    <property type="entry name" value="GH"/>
</dbReference>
<comment type="similarity">
    <text evidence="1 6">Belongs to the glycosyl hydrolase 1 family.</text>
</comment>
<name>A0AAN7SJR4_9COLE</name>
<feature type="signal peptide" evidence="7">
    <location>
        <begin position="1"/>
        <end position="16"/>
    </location>
</feature>
<evidence type="ECO:0000256" key="5">
    <source>
        <dbReference type="ARBA" id="ARBA00023295"/>
    </source>
</evidence>
<dbReference type="InterPro" id="IPR033132">
    <property type="entry name" value="GH_1_N_CS"/>
</dbReference>
<keyword evidence="3" id="KW-0378">Hydrolase</keyword>
<evidence type="ECO:0000256" key="4">
    <source>
        <dbReference type="ARBA" id="ARBA00023180"/>
    </source>
</evidence>
<dbReference type="PROSITE" id="PS00653">
    <property type="entry name" value="GLYCOSYL_HYDROL_F1_2"/>
    <property type="match status" value="1"/>
</dbReference>
<dbReference type="FunFam" id="3.20.20.80:FF:000013">
    <property type="entry name" value="lactase-phlorizin hydrolase"/>
    <property type="match status" value="1"/>
</dbReference>
<evidence type="ECO:0000256" key="2">
    <source>
        <dbReference type="ARBA" id="ARBA00011738"/>
    </source>
</evidence>
<evidence type="ECO:0000313" key="9">
    <source>
        <dbReference type="Proteomes" id="UP001353858"/>
    </source>
</evidence>
<keyword evidence="7" id="KW-0732">Signal</keyword>
<dbReference type="PANTHER" id="PTHR10353">
    <property type="entry name" value="GLYCOSYL HYDROLASE"/>
    <property type="match status" value="1"/>
</dbReference>
<dbReference type="SUPFAM" id="SSF51445">
    <property type="entry name" value="(Trans)glycosidases"/>
    <property type="match status" value="1"/>
</dbReference>
<dbReference type="InterPro" id="IPR001360">
    <property type="entry name" value="Glyco_hydro_1"/>
</dbReference>
<evidence type="ECO:0000256" key="6">
    <source>
        <dbReference type="RuleBase" id="RU003690"/>
    </source>
</evidence>
<evidence type="ECO:0000313" key="8">
    <source>
        <dbReference type="EMBL" id="KAK4882989.1"/>
    </source>
</evidence>
<comment type="subunit">
    <text evidence="2">Homodimer.</text>
</comment>
<evidence type="ECO:0000256" key="1">
    <source>
        <dbReference type="ARBA" id="ARBA00010838"/>
    </source>
</evidence>
<proteinExistence type="inferred from homology"/>
<dbReference type="Gene3D" id="3.20.20.80">
    <property type="entry name" value="Glycosidases"/>
    <property type="match status" value="1"/>
</dbReference>
<dbReference type="GO" id="GO:0008422">
    <property type="term" value="F:beta-glucosidase activity"/>
    <property type="evidence" value="ECO:0007669"/>
    <property type="project" value="TreeGrafter"/>
</dbReference>
<dbReference type="GO" id="GO:0005975">
    <property type="term" value="P:carbohydrate metabolic process"/>
    <property type="evidence" value="ECO:0007669"/>
    <property type="project" value="InterPro"/>
</dbReference>
<dbReference type="PANTHER" id="PTHR10353:SF36">
    <property type="entry name" value="LP05116P"/>
    <property type="match status" value="1"/>
</dbReference>
<keyword evidence="9" id="KW-1185">Reference proteome</keyword>
<dbReference type="EMBL" id="JARPUR010000002">
    <property type="protein sequence ID" value="KAK4882989.1"/>
    <property type="molecule type" value="Genomic_DNA"/>
</dbReference>
<sequence length="494" mass="56920">MQMRFLFFTFIYSSCAQQLLFPNDFKFGVATSSYQIEGGWNASGKGENIWDHMTHNNPKSIQDKSNGDIACDSYHLWKTDVQLLKNLGVHFYRFSLSWSRLLPNGLNNRINYDGVHYYNNLIDELLKYNIEPVVTLYHWDLPQGIQNIGGWPNIATADYFMDYAKVAFDLFGDRVKTWITFNEPIEICVSGYGGGDKAPRIIYPGISDYLCGKTILIAHAKVYHLYNNYYRAKQRGKIGITIDTAWNEPNDNTTLSKEASELSLQMQFGWWAHPIFSKNGDYPNVMKERIANISKLQNFKTSRLPNLINHEINYIKGTADFVGVNHYSTVLTSYQPLPKTIPVSFYNDLCVKSEVDPKWKPSAATWVKDVPWGLRKLLNWIKNEYSNPVTYVTENGYPDLGELNDVGRINYLQGYLKELLLAVVVDKCNVAAYTVWSLLDNMEWAEGYKLKFGLYNVNFSDPTRKRTAKSSVEFYKNIIKSRMIPFDNAEVYIL</sequence>
<dbReference type="PRINTS" id="PR00131">
    <property type="entry name" value="GLHYDRLASE1"/>
</dbReference>
<organism evidence="8 9">
    <name type="scientific">Aquatica leii</name>
    <dbReference type="NCBI Taxonomy" id="1421715"/>
    <lineage>
        <taxon>Eukaryota</taxon>
        <taxon>Metazoa</taxon>
        <taxon>Ecdysozoa</taxon>
        <taxon>Arthropoda</taxon>
        <taxon>Hexapoda</taxon>
        <taxon>Insecta</taxon>
        <taxon>Pterygota</taxon>
        <taxon>Neoptera</taxon>
        <taxon>Endopterygota</taxon>
        <taxon>Coleoptera</taxon>
        <taxon>Polyphaga</taxon>
        <taxon>Elateriformia</taxon>
        <taxon>Elateroidea</taxon>
        <taxon>Lampyridae</taxon>
        <taxon>Luciolinae</taxon>
        <taxon>Aquatica</taxon>
    </lineage>
</organism>
<evidence type="ECO:0000256" key="7">
    <source>
        <dbReference type="SAM" id="SignalP"/>
    </source>
</evidence>
<dbReference type="AlphaFoldDB" id="A0AAN7SJR4"/>
<protein>
    <recommendedName>
        <fullName evidence="10">Beta-glucosidase</fullName>
    </recommendedName>
</protein>
<keyword evidence="5" id="KW-0326">Glycosidase</keyword>
<gene>
    <name evidence="8" type="ORF">RN001_006308</name>
</gene>
<keyword evidence="4" id="KW-0325">Glycoprotein</keyword>
<accession>A0AAN7SJR4</accession>
<comment type="caution">
    <text evidence="8">The sequence shown here is derived from an EMBL/GenBank/DDBJ whole genome shotgun (WGS) entry which is preliminary data.</text>
</comment>
<evidence type="ECO:0000256" key="3">
    <source>
        <dbReference type="ARBA" id="ARBA00022801"/>
    </source>
</evidence>